<evidence type="ECO:0000256" key="1">
    <source>
        <dbReference type="ARBA" id="ARBA00038242"/>
    </source>
</evidence>
<proteinExistence type="inferred from homology"/>
<dbReference type="InterPro" id="IPR023393">
    <property type="entry name" value="START-like_dom_sf"/>
</dbReference>
<dbReference type="OrthoDB" id="1072116at2759"/>
<dbReference type="GO" id="GO:0038023">
    <property type="term" value="F:signaling receptor activity"/>
    <property type="evidence" value="ECO:0007669"/>
    <property type="project" value="InterPro"/>
</dbReference>
<dbReference type="InterPro" id="IPR052006">
    <property type="entry name" value="MLP-like"/>
</dbReference>
<dbReference type="Gene3D" id="3.30.530.20">
    <property type="match status" value="1"/>
</dbReference>
<protein>
    <submittedName>
        <fullName evidence="3">Bet v I type allergen</fullName>
    </submittedName>
</protein>
<keyword evidence="4" id="KW-1185">Reference proteome</keyword>
<dbReference type="InParanoid" id="A0A2P5FZN0"/>
<dbReference type="Pfam" id="PF00407">
    <property type="entry name" value="Bet_v_1"/>
    <property type="match status" value="1"/>
</dbReference>
<comment type="caution">
    <text evidence="3">The sequence shown here is derived from an EMBL/GenBank/DDBJ whole genome shotgun (WGS) entry which is preliminary data.</text>
</comment>
<evidence type="ECO:0000313" key="4">
    <source>
        <dbReference type="Proteomes" id="UP000237000"/>
    </source>
</evidence>
<dbReference type="GO" id="GO:0004864">
    <property type="term" value="F:protein phosphatase inhibitor activity"/>
    <property type="evidence" value="ECO:0007669"/>
    <property type="project" value="InterPro"/>
</dbReference>
<dbReference type="SMART" id="SM01037">
    <property type="entry name" value="Bet_v_1"/>
    <property type="match status" value="1"/>
</dbReference>
<name>A0A2P5FZN0_TREOI</name>
<dbReference type="AlphaFoldDB" id="A0A2P5FZN0"/>
<dbReference type="InterPro" id="IPR024949">
    <property type="entry name" value="Bet_v_I_allergen"/>
</dbReference>
<dbReference type="STRING" id="63057.A0A2P5FZN0"/>
<dbReference type="PANTHER" id="PTHR31338:SF16">
    <property type="entry name" value="POLYKETIDE CYCLASE_DEHYDRASE AND LIPID TRANSPORT SUPERFAMILY PROTEIN"/>
    <property type="match status" value="1"/>
</dbReference>
<accession>A0A2P5FZN0</accession>
<evidence type="ECO:0000259" key="2">
    <source>
        <dbReference type="SMART" id="SM01037"/>
    </source>
</evidence>
<dbReference type="GO" id="GO:0009738">
    <property type="term" value="P:abscisic acid-activated signaling pathway"/>
    <property type="evidence" value="ECO:0007669"/>
    <property type="project" value="InterPro"/>
</dbReference>
<dbReference type="CDD" id="cd07816">
    <property type="entry name" value="Bet_v1-like"/>
    <property type="match status" value="1"/>
</dbReference>
<organism evidence="3 4">
    <name type="scientific">Trema orientale</name>
    <name type="common">Charcoal tree</name>
    <name type="synonym">Celtis orientalis</name>
    <dbReference type="NCBI Taxonomy" id="63057"/>
    <lineage>
        <taxon>Eukaryota</taxon>
        <taxon>Viridiplantae</taxon>
        <taxon>Streptophyta</taxon>
        <taxon>Embryophyta</taxon>
        <taxon>Tracheophyta</taxon>
        <taxon>Spermatophyta</taxon>
        <taxon>Magnoliopsida</taxon>
        <taxon>eudicotyledons</taxon>
        <taxon>Gunneridae</taxon>
        <taxon>Pentapetalae</taxon>
        <taxon>rosids</taxon>
        <taxon>fabids</taxon>
        <taxon>Rosales</taxon>
        <taxon>Cannabaceae</taxon>
        <taxon>Trema</taxon>
    </lineage>
</organism>
<dbReference type="GO" id="GO:0006952">
    <property type="term" value="P:defense response"/>
    <property type="evidence" value="ECO:0007669"/>
    <property type="project" value="InterPro"/>
</dbReference>
<gene>
    <name evidence="3" type="ORF">TorRG33x02_013140</name>
</gene>
<dbReference type="SUPFAM" id="SSF55961">
    <property type="entry name" value="Bet v1-like"/>
    <property type="match status" value="1"/>
</dbReference>
<sequence length="152" mass="17146">MAQIAKVEVQVEVKSSAETFYEVFRGKQYLWPKICPDVVKNVKLIKGDWDSVGSVKEWAYVAGNSETAKDMVEAIDEKNKTITFKFLDGGATKYYNNIKSTIQVTGMDQGGCLVKWSMEYENQNDDTPAPTKYLEAFKFLAKSIDAYLTKNA</sequence>
<dbReference type="PANTHER" id="PTHR31338">
    <property type="entry name" value="POLYKETIDE CYCLASE/DEHYDRASE AND LIPID TRANSPORT SUPERFAMILY PROTEIN"/>
    <property type="match status" value="1"/>
</dbReference>
<dbReference type="Proteomes" id="UP000237000">
    <property type="component" value="Unassembled WGS sequence"/>
</dbReference>
<comment type="similarity">
    <text evidence="1">Belongs to the MLP family.</text>
</comment>
<dbReference type="EMBL" id="JXTC01000003">
    <property type="protein sequence ID" value="POO03253.1"/>
    <property type="molecule type" value="Genomic_DNA"/>
</dbReference>
<dbReference type="PRINTS" id="PR00634">
    <property type="entry name" value="BETALLERGEN"/>
</dbReference>
<feature type="domain" description="Bet v I/Major latex protein" evidence="2">
    <location>
        <begin position="2"/>
        <end position="151"/>
    </location>
</feature>
<dbReference type="InterPro" id="IPR000916">
    <property type="entry name" value="Bet_v_I/MLP"/>
</dbReference>
<dbReference type="GO" id="GO:0010427">
    <property type="term" value="F:abscisic acid binding"/>
    <property type="evidence" value="ECO:0007669"/>
    <property type="project" value="InterPro"/>
</dbReference>
<reference evidence="4" key="1">
    <citation type="submission" date="2016-06" db="EMBL/GenBank/DDBJ databases">
        <title>Parallel loss of symbiosis genes in relatives of nitrogen-fixing non-legume Parasponia.</title>
        <authorList>
            <person name="Van Velzen R."/>
            <person name="Holmer R."/>
            <person name="Bu F."/>
            <person name="Rutten L."/>
            <person name="Van Zeijl A."/>
            <person name="Liu W."/>
            <person name="Santuari L."/>
            <person name="Cao Q."/>
            <person name="Sharma T."/>
            <person name="Shen D."/>
            <person name="Roswanjaya Y."/>
            <person name="Wardhani T."/>
            <person name="Kalhor M.S."/>
            <person name="Jansen J."/>
            <person name="Van den Hoogen J."/>
            <person name="Gungor B."/>
            <person name="Hartog M."/>
            <person name="Hontelez J."/>
            <person name="Verver J."/>
            <person name="Yang W.-C."/>
            <person name="Schijlen E."/>
            <person name="Repin R."/>
            <person name="Schilthuizen M."/>
            <person name="Schranz E."/>
            <person name="Heidstra R."/>
            <person name="Miyata K."/>
            <person name="Fedorova E."/>
            <person name="Kohlen W."/>
            <person name="Bisseling T."/>
            <person name="Smit S."/>
            <person name="Geurts R."/>
        </authorList>
    </citation>
    <scope>NUCLEOTIDE SEQUENCE [LARGE SCALE GENOMIC DNA]</scope>
    <source>
        <strain evidence="4">cv. RG33-2</strain>
    </source>
</reference>
<evidence type="ECO:0000313" key="3">
    <source>
        <dbReference type="EMBL" id="POO03253.1"/>
    </source>
</evidence>